<feature type="compositionally biased region" description="Polar residues" evidence="1">
    <location>
        <begin position="618"/>
        <end position="631"/>
    </location>
</feature>
<dbReference type="EMBL" id="OA564275">
    <property type="protein sequence ID" value="CAD7193584.1"/>
    <property type="molecule type" value="Genomic_DNA"/>
</dbReference>
<feature type="region of interest" description="Disordered" evidence="1">
    <location>
        <begin position="528"/>
        <end position="635"/>
    </location>
</feature>
<feature type="compositionally biased region" description="Basic and acidic residues" evidence="1">
    <location>
        <begin position="52"/>
        <end position="68"/>
    </location>
</feature>
<feature type="compositionally biased region" description="Low complexity" evidence="1">
    <location>
        <begin position="543"/>
        <end position="557"/>
    </location>
</feature>
<feature type="compositionally biased region" description="Basic and acidic residues" evidence="1">
    <location>
        <begin position="380"/>
        <end position="402"/>
    </location>
</feature>
<organism evidence="2">
    <name type="scientific">Timema douglasi</name>
    <name type="common">Walking stick</name>
    <dbReference type="NCBI Taxonomy" id="61478"/>
    <lineage>
        <taxon>Eukaryota</taxon>
        <taxon>Metazoa</taxon>
        <taxon>Ecdysozoa</taxon>
        <taxon>Arthropoda</taxon>
        <taxon>Hexapoda</taxon>
        <taxon>Insecta</taxon>
        <taxon>Pterygota</taxon>
        <taxon>Neoptera</taxon>
        <taxon>Polyneoptera</taxon>
        <taxon>Phasmatodea</taxon>
        <taxon>Timematodea</taxon>
        <taxon>Timematoidea</taxon>
        <taxon>Timematidae</taxon>
        <taxon>Timema</taxon>
    </lineage>
</organism>
<feature type="compositionally biased region" description="Polar residues" evidence="1">
    <location>
        <begin position="195"/>
        <end position="210"/>
    </location>
</feature>
<feature type="region of interest" description="Disordered" evidence="1">
    <location>
        <begin position="49"/>
        <end position="75"/>
    </location>
</feature>
<evidence type="ECO:0000256" key="1">
    <source>
        <dbReference type="SAM" id="MobiDB-lite"/>
    </source>
</evidence>
<feature type="region of interest" description="Disordered" evidence="1">
    <location>
        <begin position="700"/>
        <end position="752"/>
    </location>
</feature>
<feature type="compositionally biased region" description="Polar residues" evidence="1">
    <location>
        <begin position="767"/>
        <end position="777"/>
    </location>
</feature>
<feature type="compositionally biased region" description="Polar residues" evidence="1">
    <location>
        <begin position="403"/>
        <end position="418"/>
    </location>
</feature>
<reference evidence="2" key="1">
    <citation type="submission" date="2020-11" db="EMBL/GenBank/DDBJ databases">
        <authorList>
            <person name="Tran Van P."/>
        </authorList>
    </citation>
    <scope>NUCLEOTIDE SEQUENCE</scope>
</reference>
<dbReference type="AlphaFoldDB" id="A0A7R8VA22"/>
<feature type="compositionally biased region" description="Polar residues" evidence="1">
    <location>
        <begin position="528"/>
        <end position="540"/>
    </location>
</feature>
<feature type="compositionally biased region" description="Polar residues" evidence="1">
    <location>
        <begin position="307"/>
        <end position="320"/>
    </location>
</feature>
<feature type="region of interest" description="Disordered" evidence="1">
    <location>
        <begin position="147"/>
        <end position="210"/>
    </location>
</feature>
<gene>
    <name evidence="2" type="ORF">TDIB3V08_LOCUS47</name>
</gene>
<feature type="compositionally biased region" description="Basic and acidic residues" evidence="1">
    <location>
        <begin position="780"/>
        <end position="795"/>
    </location>
</feature>
<name>A0A7R8VA22_TIMDO</name>
<feature type="compositionally biased region" description="Polar residues" evidence="1">
    <location>
        <begin position="558"/>
        <end position="567"/>
    </location>
</feature>
<feature type="region of interest" description="Disordered" evidence="1">
    <location>
        <begin position="767"/>
        <end position="808"/>
    </location>
</feature>
<accession>A0A7R8VA22</accession>
<feature type="region of interest" description="Disordered" evidence="1">
    <location>
        <begin position="241"/>
        <end position="267"/>
    </location>
</feature>
<feature type="compositionally biased region" description="Pro residues" evidence="1">
    <location>
        <begin position="249"/>
        <end position="258"/>
    </location>
</feature>
<feature type="region of interest" description="Disordered" evidence="1">
    <location>
        <begin position="301"/>
        <end position="324"/>
    </location>
</feature>
<feature type="region of interest" description="Disordered" evidence="1">
    <location>
        <begin position="353"/>
        <end position="418"/>
    </location>
</feature>
<protein>
    <submittedName>
        <fullName evidence="2">Uncharacterized protein</fullName>
    </submittedName>
</protein>
<sequence length="808" mass="89160">MGSDKKINSHCIRFSVGNYTQVDPTGIQTPNGLEDCCVAFKKRVIDGSGLLGDRKTGEPQERDKDDNRTSFSGSDSWDSLELLSLLFPELDRKPSIPNGNPTSTITANNVFTHNKRTDFVPRKLSTPLVPPHKMDDAVVSALTKIRSNCSDSSSDHSDNFSWDTDFDDDNEQPETHQPDKKNVSNGSRGERRMQEPSTTRMMTHSKGSGNTVVARPYTAHKPHMEPTVPLRPPKIGAKPTTLNVKPAPLKLPTPPKPPVLNGQPDGKILLESPRSRWEDKIWIVLVEIGCNEVDWIELSQDMDRPNGNPTSTMTTKNVSTHNKRTDFVPRKLSTPLVPPHKMDDTVVSTLTKIRSNSSDSSSDHSDNFSWDTDFDDDKEQPETHEPDKKNVSNGSRGERRMQEPSTTRMMTHSKGSGNTVVARPDTAHKPHMEPTVPLRPPIIGAKPTALNVKPAPLKLPTPPKPPMEDYGHVKTLVSNLNLPPSLHRALTQPCDEEENYESIDNVDLPSREAIAALFNHSNTAKLLNTSQNQPSSFQETRQSDSSHPSLSLHPSNSQEQLSLQIRRSPQPEKLAVPKTEAPPVPPTAIVSPYKSQITKPVPITSVIPSRPLPPHPGKQSQPARSFPSQPQVLRPPAIVPEPEEEQYECMEDASILPTAPNKNDGYISDEYESIKDNQFKIHFGVPVPNIADYYLQPVHQQKDNDIPPPLPMKPKPNIEVPSIRPPSPPRKKLEDQSSSSSSPGNSGDGVVTGLFGELLRKMLYDGNSSKVLTTGGQDMQKGREGWGLEGSKDASSDLTRAQSDHVSD</sequence>
<proteinExistence type="predicted"/>
<feature type="compositionally biased region" description="Basic and acidic residues" evidence="1">
    <location>
        <begin position="173"/>
        <end position="194"/>
    </location>
</feature>
<evidence type="ECO:0000313" key="2">
    <source>
        <dbReference type="EMBL" id="CAD7193584.1"/>
    </source>
</evidence>